<dbReference type="InterPro" id="IPR014721">
    <property type="entry name" value="Ribsml_uS5_D2-typ_fold_subgr"/>
</dbReference>
<dbReference type="EMBL" id="VGJX01000484">
    <property type="protein sequence ID" value="MBM3275202.1"/>
    <property type="molecule type" value="Genomic_DNA"/>
</dbReference>
<feature type="domain" description="Toprim" evidence="11">
    <location>
        <begin position="129"/>
        <end position="243"/>
    </location>
</feature>
<feature type="non-terminal residue" evidence="12">
    <location>
        <position position="1"/>
    </location>
</feature>
<evidence type="ECO:0000256" key="5">
    <source>
        <dbReference type="ARBA" id="ARBA00022741"/>
    </source>
</evidence>
<protein>
    <recommendedName>
        <fullName evidence="3">DNA topoisomerase (ATP-hydrolyzing)</fullName>
        <ecNumber evidence="3">5.6.2.2</ecNumber>
    </recommendedName>
</protein>
<dbReference type="PANTHER" id="PTHR45866">
    <property type="entry name" value="DNA GYRASE/TOPOISOMERASE SUBUNIT B"/>
    <property type="match status" value="1"/>
</dbReference>
<dbReference type="InterPro" id="IPR013760">
    <property type="entry name" value="Topo_IIA-like_dom_sf"/>
</dbReference>
<evidence type="ECO:0000256" key="8">
    <source>
        <dbReference type="ARBA" id="ARBA00023029"/>
    </source>
</evidence>
<dbReference type="GO" id="GO:0034335">
    <property type="term" value="F:DNA negative supercoiling activity"/>
    <property type="evidence" value="ECO:0007669"/>
    <property type="project" value="UniProtKB-ARBA"/>
</dbReference>
<dbReference type="GO" id="GO:0046872">
    <property type="term" value="F:metal ion binding"/>
    <property type="evidence" value="ECO:0007669"/>
    <property type="project" value="UniProtKB-KW"/>
</dbReference>
<dbReference type="InterPro" id="IPR002288">
    <property type="entry name" value="DNA_gyrase_B_C"/>
</dbReference>
<evidence type="ECO:0000256" key="4">
    <source>
        <dbReference type="ARBA" id="ARBA00022723"/>
    </source>
</evidence>
<evidence type="ECO:0000256" key="3">
    <source>
        <dbReference type="ARBA" id="ARBA00012895"/>
    </source>
</evidence>
<dbReference type="InterPro" id="IPR020568">
    <property type="entry name" value="Ribosomal_Su5_D2-typ_SF"/>
</dbReference>
<dbReference type="InterPro" id="IPR013759">
    <property type="entry name" value="Topo_IIA_B_C"/>
</dbReference>
<dbReference type="EC" id="5.6.2.2" evidence="3"/>
<dbReference type="Pfam" id="PF00986">
    <property type="entry name" value="DNA_gyraseB_C"/>
    <property type="match status" value="1"/>
</dbReference>
<dbReference type="Gene3D" id="3.40.50.670">
    <property type="match status" value="1"/>
</dbReference>
<evidence type="ECO:0000313" key="12">
    <source>
        <dbReference type="EMBL" id="MBM3275202.1"/>
    </source>
</evidence>
<dbReference type="InterPro" id="IPR000565">
    <property type="entry name" value="Topo_IIA_B"/>
</dbReference>
<dbReference type="InterPro" id="IPR034160">
    <property type="entry name" value="TOPRIM_GyrB"/>
</dbReference>
<dbReference type="PANTHER" id="PTHR45866:SF1">
    <property type="entry name" value="DNA GYRASE SUBUNIT B, MITOCHONDRIAL"/>
    <property type="match status" value="1"/>
</dbReference>
<evidence type="ECO:0000256" key="10">
    <source>
        <dbReference type="ARBA" id="ARBA00023235"/>
    </source>
</evidence>
<dbReference type="InterPro" id="IPR001241">
    <property type="entry name" value="Topo_IIA"/>
</dbReference>
<dbReference type="PROSITE" id="PS00177">
    <property type="entry name" value="TOPOISOMERASE_II"/>
    <property type="match status" value="1"/>
</dbReference>
<dbReference type="Pfam" id="PF00204">
    <property type="entry name" value="DNA_gyraseB"/>
    <property type="match status" value="1"/>
</dbReference>
<comment type="similarity">
    <text evidence="2">Belongs to the type II topoisomerase GyrB family.</text>
</comment>
<dbReference type="Pfam" id="PF01751">
    <property type="entry name" value="Toprim"/>
    <property type="match status" value="1"/>
</dbReference>
<dbReference type="FunFam" id="3.40.50.670:FF:000002">
    <property type="entry name" value="DNA gyrase subunit B"/>
    <property type="match status" value="1"/>
</dbReference>
<sequence length="343" mass="38357">TRMLNEYGRKLNLIKENQQNLAGEDVREGLTAVISVKVPEPQFEGQTKAKLGNTEVQGIVQSVVGDELSHFFESNPNVARSVIGKALEALRAREAARKARELTRRKSALEGSTLPGKLADCSSTKADECELFIVEGDSAGGSAKQGRDRRFQAILPLRGKILNTERARIDKIYSSEAIESMILAIGTSIADDLDLAKLRYHKIIIMCDADVDGAHIRTLLLTFFYRYARPLIEGGFVYLAQPPLYKVEKGKNIAYCYNDRELDAAKDRLGDNLTISRFKGLGEMMPEQLWETTMNPANRTLLQVDIDDAVEADRLFTILMGDKVEPRREFIQLHALEVKNLDV</sequence>
<dbReference type="GO" id="GO:0003677">
    <property type="term" value="F:DNA binding"/>
    <property type="evidence" value="ECO:0007669"/>
    <property type="project" value="UniProtKB-KW"/>
</dbReference>
<dbReference type="InterPro" id="IPR006171">
    <property type="entry name" value="TOPRIM_dom"/>
</dbReference>
<evidence type="ECO:0000256" key="1">
    <source>
        <dbReference type="ARBA" id="ARBA00000185"/>
    </source>
</evidence>
<organism evidence="12 13">
    <name type="scientific">Candidatus Tanganyikabacteria bacterium</name>
    <dbReference type="NCBI Taxonomy" id="2961651"/>
    <lineage>
        <taxon>Bacteria</taxon>
        <taxon>Bacillati</taxon>
        <taxon>Candidatus Sericytochromatia</taxon>
        <taxon>Candidatus Tanganyikabacteria</taxon>
    </lineage>
</organism>
<keyword evidence="8" id="KW-0799">Topoisomerase</keyword>
<comment type="caution">
    <text evidence="12">The sequence shown here is derived from an EMBL/GenBank/DDBJ whole genome shotgun (WGS) entry which is preliminary data.</text>
</comment>
<evidence type="ECO:0000256" key="6">
    <source>
        <dbReference type="ARBA" id="ARBA00022840"/>
    </source>
</evidence>
<dbReference type="Gene3D" id="3.30.230.10">
    <property type="match status" value="1"/>
</dbReference>
<evidence type="ECO:0000256" key="7">
    <source>
        <dbReference type="ARBA" id="ARBA00022842"/>
    </source>
</evidence>
<dbReference type="CDD" id="cd03366">
    <property type="entry name" value="TOPRIM_TopoIIA_GyrB"/>
    <property type="match status" value="1"/>
</dbReference>
<name>A0A937X6H0_9BACT</name>
<proteinExistence type="inferred from homology"/>
<evidence type="ECO:0000256" key="9">
    <source>
        <dbReference type="ARBA" id="ARBA00023125"/>
    </source>
</evidence>
<dbReference type="InterPro" id="IPR013506">
    <property type="entry name" value="Topo_IIA_bsu_dom2"/>
</dbReference>
<dbReference type="SUPFAM" id="SSF56719">
    <property type="entry name" value="Type II DNA topoisomerase"/>
    <property type="match status" value="1"/>
</dbReference>
<keyword evidence="7" id="KW-0460">Magnesium</keyword>
<gene>
    <name evidence="12" type="ORF">FJZ00_08605</name>
</gene>
<dbReference type="SMART" id="SM00433">
    <property type="entry name" value="TOP2c"/>
    <property type="match status" value="1"/>
</dbReference>
<evidence type="ECO:0000259" key="11">
    <source>
        <dbReference type="PROSITE" id="PS50880"/>
    </source>
</evidence>
<dbReference type="PROSITE" id="PS50880">
    <property type="entry name" value="TOPRIM"/>
    <property type="match status" value="1"/>
</dbReference>
<keyword evidence="9" id="KW-0238">DNA-binding</keyword>
<accession>A0A937X6H0</accession>
<dbReference type="PRINTS" id="PR00418">
    <property type="entry name" value="TPI2FAMILY"/>
</dbReference>
<reference evidence="12 13" key="1">
    <citation type="submission" date="2019-03" db="EMBL/GenBank/DDBJ databases">
        <title>Lake Tanganyika Metagenome-Assembled Genomes (MAGs).</title>
        <authorList>
            <person name="Tran P."/>
        </authorList>
    </citation>
    <scope>NUCLEOTIDE SEQUENCE [LARGE SCALE GENOMIC DNA]</scope>
    <source>
        <strain evidence="12">K_DeepCast_65m_m2_236</strain>
    </source>
</reference>
<dbReference type="SUPFAM" id="SSF54211">
    <property type="entry name" value="Ribosomal protein S5 domain 2-like"/>
    <property type="match status" value="1"/>
</dbReference>
<keyword evidence="6" id="KW-0067">ATP-binding</keyword>
<keyword evidence="10" id="KW-0413">Isomerase</keyword>
<dbReference type="GO" id="GO:0006265">
    <property type="term" value="P:DNA topological change"/>
    <property type="evidence" value="ECO:0007669"/>
    <property type="project" value="InterPro"/>
</dbReference>
<dbReference type="Proteomes" id="UP000703893">
    <property type="component" value="Unassembled WGS sequence"/>
</dbReference>
<dbReference type="GO" id="GO:0005524">
    <property type="term" value="F:ATP binding"/>
    <property type="evidence" value="ECO:0007669"/>
    <property type="project" value="UniProtKB-KW"/>
</dbReference>
<keyword evidence="4" id="KW-0479">Metal-binding</keyword>
<dbReference type="AlphaFoldDB" id="A0A937X6H0"/>
<comment type="catalytic activity">
    <reaction evidence="1">
        <text>ATP-dependent breakage, passage and rejoining of double-stranded DNA.</text>
        <dbReference type="EC" id="5.6.2.2"/>
    </reaction>
</comment>
<dbReference type="PRINTS" id="PR01159">
    <property type="entry name" value="DNAGYRASEB"/>
</dbReference>
<keyword evidence="5" id="KW-0547">Nucleotide-binding</keyword>
<evidence type="ECO:0000256" key="2">
    <source>
        <dbReference type="ARBA" id="ARBA00010708"/>
    </source>
</evidence>
<dbReference type="InterPro" id="IPR018522">
    <property type="entry name" value="TopoIIA_CS"/>
</dbReference>
<evidence type="ECO:0000313" key="13">
    <source>
        <dbReference type="Proteomes" id="UP000703893"/>
    </source>
</evidence>